<name>A0A1E7YPW6_9PROT</name>
<keyword evidence="1" id="KW-0963">Cytoplasm</keyword>
<protein>
    <recommendedName>
        <fullName evidence="13">Flagellar transcriptional regulator FlhC</fullName>
    </recommendedName>
</protein>
<proteinExistence type="predicted"/>
<keyword evidence="5" id="KW-0805">Transcription regulation</keyword>
<dbReference type="EMBL" id="LZYE01000061">
    <property type="protein sequence ID" value="OFC37944.1"/>
    <property type="molecule type" value="Genomic_DNA"/>
</dbReference>
<evidence type="ECO:0000313" key="9">
    <source>
        <dbReference type="EMBL" id="OFC37944.1"/>
    </source>
</evidence>
<evidence type="ECO:0000256" key="1">
    <source>
        <dbReference type="ARBA" id="ARBA00022490"/>
    </source>
</evidence>
<accession>A0A1E7YPW6</accession>
<dbReference type="GO" id="GO:0046872">
    <property type="term" value="F:metal ion binding"/>
    <property type="evidence" value="ECO:0007669"/>
    <property type="project" value="UniProtKB-KW"/>
</dbReference>
<evidence type="ECO:0000256" key="6">
    <source>
        <dbReference type="ARBA" id="ARBA00023125"/>
    </source>
</evidence>
<evidence type="ECO:0000256" key="7">
    <source>
        <dbReference type="ARBA" id="ARBA00023159"/>
    </source>
</evidence>
<evidence type="ECO:0000313" key="12">
    <source>
        <dbReference type="Proteomes" id="UP000175707"/>
    </source>
</evidence>
<evidence type="ECO:0008006" key="13">
    <source>
        <dbReference type="Google" id="ProtNLM"/>
    </source>
</evidence>
<evidence type="ECO:0000256" key="5">
    <source>
        <dbReference type="ARBA" id="ARBA00023015"/>
    </source>
</evidence>
<keyword evidence="6" id="KW-0238">DNA-binding</keyword>
<dbReference type="Proteomes" id="UP000175707">
    <property type="component" value="Unassembled WGS sequence"/>
</dbReference>
<keyword evidence="8" id="KW-0804">Transcription</keyword>
<keyword evidence="7" id="KW-0010">Activator</keyword>
<evidence type="ECO:0000313" key="11">
    <source>
        <dbReference type="Proteomes" id="UP000175616"/>
    </source>
</evidence>
<dbReference type="InterPro" id="IPR007944">
    <property type="entry name" value="FlhC"/>
</dbReference>
<keyword evidence="2" id="KW-0479">Metal-binding</keyword>
<dbReference type="RefSeq" id="WP_070118441.1">
    <property type="nucleotide sequence ID" value="NZ_LZYE01000061.1"/>
</dbReference>
<comment type="caution">
    <text evidence="9">The sequence shown here is derived from an EMBL/GenBank/DDBJ whole genome shotgun (WGS) entry which is preliminary data.</text>
</comment>
<dbReference type="GO" id="GO:1902208">
    <property type="term" value="P:regulation of bacterial-type flagellum assembly"/>
    <property type="evidence" value="ECO:0007669"/>
    <property type="project" value="InterPro"/>
</dbReference>
<gene>
    <name evidence="9" type="ORF">BAE27_03095</name>
    <name evidence="10" type="ORF">BAE30_13920</name>
</gene>
<evidence type="ECO:0000256" key="8">
    <source>
        <dbReference type="ARBA" id="ARBA00023163"/>
    </source>
</evidence>
<dbReference type="GO" id="GO:0044781">
    <property type="term" value="P:bacterial-type flagellum organization"/>
    <property type="evidence" value="ECO:0007669"/>
    <property type="project" value="UniProtKB-KW"/>
</dbReference>
<evidence type="ECO:0000256" key="4">
    <source>
        <dbReference type="ARBA" id="ARBA00022833"/>
    </source>
</evidence>
<evidence type="ECO:0000256" key="3">
    <source>
        <dbReference type="ARBA" id="ARBA00022795"/>
    </source>
</evidence>
<dbReference type="Pfam" id="PF05280">
    <property type="entry name" value="FlhC"/>
    <property type="match status" value="1"/>
</dbReference>
<evidence type="ECO:0000313" key="10">
    <source>
        <dbReference type="EMBL" id="OFC45403.1"/>
    </source>
</evidence>
<dbReference type="Proteomes" id="UP000175616">
    <property type="component" value="Unassembled WGS sequence"/>
</dbReference>
<dbReference type="EMBL" id="LZYH01000935">
    <property type="protein sequence ID" value="OFC45403.1"/>
    <property type="molecule type" value="Genomic_DNA"/>
</dbReference>
<keyword evidence="3" id="KW-1005">Bacterial flagellum biogenesis</keyword>
<dbReference type="SUPFAM" id="SSF160930">
    <property type="entry name" value="FlhC-like"/>
    <property type="match status" value="1"/>
</dbReference>
<reference evidence="11 12" key="1">
    <citation type="submission" date="2016-06" db="EMBL/GenBank/DDBJ databases">
        <title>Gene turnover analysis identifies the evolutionary adaptation of the extremophile Acidithiobacillus caldus.</title>
        <authorList>
            <person name="Zhang X."/>
        </authorList>
    </citation>
    <scope>NUCLEOTIDE SEQUENCE [LARGE SCALE GENOMIC DNA]</scope>
    <source>
        <strain evidence="9 11">DX</strain>
        <strain evidence="10 12">S1</strain>
    </source>
</reference>
<dbReference type="GO" id="GO:0003677">
    <property type="term" value="F:DNA binding"/>
    <property type="evidence" value="ECO:0007669"/>
    <property type="project" value="UniProtKB-KW"/>
</dbReference>
<evidence type="ECO:0000256" key="2">
    <source>
        <dbReference type="ARBA" id="ARBA00022723"/>
    </source>
</evidence>
<dbReference type="AlphaFoldDB" id="A0A1E7YPW6"/>
<keyword evidence="4" id="KW-0862">Zinc</keyword>
<sequence length="197" mass="22880">MSDKPYSRDMPFASKSATDKRLRNLQLAHLLIEGGVRPINAHYCTRINKRYLGQLWLDIHGYPARGQTPLFSHVYVKTRKTVRQGTIFVMLLRQYEQTFADLKEPGAFLFVYERYKYAMADSENCLSMEVAFYLWRDYLNKTVWIRSCTQCKAGYLYSSSPDAAQSMRTCQFCRLVKASKNRKKPDGTIITQATITE</sequence>
<dbReference type="GO" id="GO:0045893">
    <property type="term" value="P:positive regulation of DNA-templated transcription"/>
    <property type="evidence" value="ECO:0007669"/>
    <property type="project" value="InterPro"/>
</dbReference>
<organism evidence="9 11">
    <name type="scientific">Acidithiobacillus caldus</name>
    <dbReference type="NCBI Taxonomy" id="33059"/>
    <lineage>
        <taxon>Bacteria</taxon>
        <taxon>Pseudomonadati</taxon>
        <taxon>Pseudomonadota</taxon>
        <taxon>Acidithiobacillia</taxon>
        <taxon>Acidithiobacillales</taxon>
        <taxon>Acidithiobacillaceae</taxon>
        <taxon>Acidithiobacillus</taxon>
    </lineage>
</organism>